<name>A0A4Q0XPW1_9BACT</name>
<accession>A0A4Q0XPW1</accession>
<organism evidence="3 4">
    <name type="scientific">Candidatus Marinarcus aquaticus</name>
    <dbReference type="NCBI Taxonomy" id="2044504"/>
    <lineage>
        <taxon>Bacteria</taxon>
        <taxon>Pseudomonadati</taxon>
        <taxon>Campylobacterota</taxon>
        <taxon>Epsilonproteobacteria</taxon>
        <taxon>Campylobacterales</taxon>
        <taxon>Arcobacteraceae</taxon>
        <taxon>Candidatus Marinarcus</taxon>
    </lineage>
</organism>
<protein>
    <recommendedName>
        <fullName evidence="2">RSE1/DDB1/CPSF1 second beta-propeller domain-containing protein</fullName>
    </recommendedName>
</protein>
<dbReference type="Pfam" id="PF23726">
    <property type="entry name" value="Beta-prop_RSE1_2nd"/>
    <property type="match status" value="1"/>
</dbReference>
<dbReference type="Proteomes" id="UP000290657">
    <property type="component" value="Unassembled WGS sequence"/>
</dbReference>
<comment type="caution">
    <text evidence="3">The sequence shown here is derived from an EMBL/GenBank/DDBJ whole genome shotgun (WGS) entry which is preliminary data.</text>
</comment>
<dbReference type="OrthoDB" id="5328932at2"/>
<feature type="chain" id="PRO_5021010610" description="RSE1/DDB1/CPSF1 second beta-propeller domain-containing protein" evidence="1">
    <location>
        <begin position="21"/>
        <end position="324"/>
    </location>
</feature>
<evidence type="ECO:0000313" key="3">
    <source>
        <dbReference type="EMBL" id="RXJ54462.1"/>
    </source>
</evidence>
<evidence type="ECO:0000259" key="2">
    <source>
        <dbReference type="Pfam" id="PF23726"/>
    </source>
</evidence>
<dbReference type="RefSeq" id="WP_128997052.1">
    <property type="nucleotide sequence ID" value="NZ_PDKN01000010.1"/>
</dbReference>
<keyword evidence="1" id="KW-0732">Signal</keyword>
<gene>
    <name evidence="3" type="ORF">CRV04_11765</name>
</gene>
<feature type="domain" description="RSE1/DDB1/CPSF1 second beta-propeller" evidence="2">
    <location>
        <begin position="83"/>
        <end position="268"/>
    </location>
</feature>
<reference evidence="3 4" key="1">
    <citation type="submission" date="2017-10" db="EMBL/GenBank/DDBJ databases">
        <title>Genomics of the genus Arcobacter.</title>
        <authorList>
            <person name="Perez-Cataluna A."/>
            <person name="Figueras M.J."/>
        </authorList>
    </citation>
    <scope>NUCLEOTIDE SEQUENCE [LARGE SCALE GENOMIC DNA]</scope>
    <source>
        <strain evidence="3 4">CECT 8987</strain>
    </source>
</reference>
<proteinExistence type="predicted"/>
<dbReference type="InterPro" id="IPR036322">
    <property type="entry name" value="WD40_repeat_dom_sf"/>
</dbReference>
<dbReference type="InterPro" id="IPR058543">
    <property type="entry name" value="Beta-prop_RSE1/DDB1/CPSF1_2nd"/>
</dbReference>
<evidence type="ECO:0000256" key="1">
    <source>
        <dbReference type="SAM" id="SignalP"/>
    </source>
</evidence>
<keyword evidence="4" id="KW-1185">Reference proteome</keyword>
<dbReference type="EMBL" id="PDKN01000010">
    <property type="protein sequence ID" value="RXJ54462.1"/>
    <property type="molecule type" value="Genomic_DNA"/>
</dbReference>
<evidence type="ECO:0000313" key="4">
    <source>
        <dbReference type="Proteomes" id="UP000290657"/>
    </source>
</evidence>
<dbReference type="AlphaFoldDB" id="A0A4Q0XPW1"/>
<feature type="signal peptide" evidence="1">
    <location>
        <begin position="1"/>
        <end position="20"/>
    </location>
</feature>
<dbReference type="SUPFAM" id="SSF50978">
    <property type="entry name" value="WD40 repeat-like"/>
    <property type="match status" value="1"/>
</dbReference>
<dbReference type="PROSITE" id="PS51257">
    <property type="entry name" value="PROKAR_LIPOPROTEIN"/>
    <property type="match status" value="1"/>
</dbReference>
<sequence length="324" mass="36083">MKIVSTLLLALLLFTGCAGKKFFEPEDSESFDANSSSLSSDIESINRSGATLEDKTYISASGVSSMKLLEGYEFLNSSNGIILSTNNKDKVAIDSKEIEIGDIVVAASLENDLLALVYANNSIALYDLQKERFVFKEYYKESIVNDTRITNPHFMSNIILFPTLDGKVIVVSKDNNQVVKNIVVDPDSTFNNIIYLDVINDTLVAATNNKIIAVGTGNLFIKDYEIREVITNDSHIFIATIDGQLIKMNTELDVLGSKKYRFAKFHALAYGGNALYGLESQGYLIKVEDDFEHDTIYDFSFDAESKAIAVKDTIYFGDEYIQFK</sequence>